<dbReference type="AlphaFoldDB" id="A0A399E9H8"/>
<dbReference type="Proteomes" id="UP000265800">
    <property type="component" value="Unassembled WGS sequence"/>
</dbReference>
<accession>A0A399E9H8</accession>
<gene>
    <name evidence="1" type="ORF">Mlute_02816</name>
</gene>
<protein>
    <submittedName>
        <fullName evidence="1">Uncharacterized protein</fullName>
    </submittedName>
</protein>
<evidence type="ECO:0000313" key="1">
    <source>
        <dbReference type="EMBL" id="RIH81384.1"/>
    </source>
</evidence>
<dbReference type="EMBL" id="QWKZ01000167">
    <property type="protein sequence ID" value="RIH81384.1"/>
    <property type="molecule type" value="Genomic_DNA"/>
</dbReference>
<keyword evidence="2" id="KW-1185">Reference proteome</keyword>
<name>A0A399E9H8_9DEIN</name>
<evidence type="ECO:0000313" key="2">
    <source>
        <dbReference type="Proteomes" id="UP000265800"/>
    </source>
</evidence>
<comment type="caution">
    <text evidence="1">The sequence shown here is derived from an EMBL/GenBank/DDBJ whole genome shotgun (WGS) entry which is preliminary data.</text>
</comment>
<reference evidence="1 2" key="1">
    <citation type="submission" date="2018-08" db="EMBL/GenBank/DDBJ databases">
        <title>Meiothermus luteus KCTC 52599 genome sequencing project.</title>
        <authorList>
            <person name="Da Costa M.S."/>
            <person name="Albuquerque L."/>
            <person name="Raposo P."/>
            <person name="Froufe H.J.C."/>
            <person name="Barroso C.S."/>
            <person name="Egas C."/>
        </authorList>
    </citation>
    <scope>NUCLEOTIDE SEQUENCE [LARGE SCALE GENOMIC DNA]</scope>
    <source>
        <strain evidence="1 2">KCTC 52599</strain>
    </source>
</reference>
<proteinExistence type="predicted"/>
<organism evidence="1 2">
    <name type="scientific">Meiothermus luteus</name>
    <dbReference type="NCBI Taxonomy" id="2026184"/>
    <lineage>
        <taxon>Bacteria</taxon>
        <taxon>Thermotogati</taxon>
        <taxon>Deinococcota</taxon>
        <taxon>Deinococci</taxon>
        <taxon>Thermales</taxon>
        <taxon>Thermaceae</taxon>
        <taxon>Meiothermus</taxon>
    </lineage>
</organism>
<sequence length="43" mass="4839">MLEGMRSTAARMLLSALLILVGLAWGVSMWDWAWGQPYQNQEG</sequence>